<dbReference type="Proteomes" id="UP000271974">
    <property type="component" value="Unassembled WGS sequence"/>
</dbReference>
<feature type="region of interest" description="Disordered" evidence="1">
    <location>
        <begin position="338"/>
        <end position="385"/>
    </location>
</feature>
<comment type="caution">
    <text evidence="3">The sequence shown here is derived from an EMBL/GenBank/DDBJ whole genome shotgun (WGS) entry which is preliminary data.</text>
</comment>
<dbReference type="InterPro" id="IPR041577">
    <property type="entry name" value="RT_RNaseH_2"/>
</dbReference>
<keyword evidence="4" id="KW-1185">Reference proteome</keyword>
<dbReference type="PANTHER" id="PTHR38681:SF1">
    <property type="entry name" value="RETROVIRUS-RELATED POL POLYPROTEIN FROM TRANSPOSON 412-LIKE PROTEIN"/>
    <property type="match status" value="1"/>
</dbReference>
<dbReference type="InterPro" id="IPR012337">
    <property type="entry name" value="RNaseH-like_sf"/>
</dbReference>
<evidence type="ECO:0000259" key="2">
    <source>
        <dbReference type="Pfam" id="PF17919"/>
    </source>
</evidence>
<protein>
    <recommendedName>
        <fullName evidence="2">Reverse transcriptase/retrotransposon-derived protein RNase H-like domain-containing protein</fullName>
    </recommendedName>
</protein>
<dbReference type="EMBL" id="RQTK01000324">
    <property type="protein sequence ID" value="RUS81700.1"/>
    <property type="molecule type" value="Genomic_DNA"/>
</dbReference>
<dbReference type="SUPFAM" id="SSF56672">
    <property type="entry name" value="DNA/RNA polymerases"/>
    <property type="match status" value="1"/>
</dbReference>
<evidence type="ECO:0000313" key="3">
    <source>
        <dbReference type="EMBL" id="RUS81700.1"/>
    </source>
</evidence>
<dbReference type="PANTHER" id="PTHR38681">
    <property type="entry name" value="RETROVIRUS-RELATED POL POLYPROTEIN FROM TRANSPOSON 412-LIKE PROTEIN-RELATED"/>
    <property type="match status" value="1"/>
</dbReference>
<dbReference type="GO" id="GO:0003676">
    <property type="term" value="F:nucleic acid binding"/>
    <property type="evidence" value="ECO:0007669"/>
    <property type="project" value="InterPro"/>
</dbReference>
<dbReference type="SUPFAM" id="SSF53098">
    <property type="entry name" value="Ribonuclease H-like"/>
    <property type="match status" value="1"/>
</dbReference>
<dbReference type="GO" id="GO:0006259">
    <property type="term" value="P:DNA metabolic process"/>
    <property type="evidence" value="ECO:0007669"/>
    <property type="project" value="UniProtKB-ARBA"/>
</dbReference>
<feature type="domain" description="Reverse transcriptase/retrotransposon-derived protein RNase H-like" evidence="2">
    <location>
        <begin position="1"/>
        <end position="77"/>
    </location>
</feature>
<organism evidence="3 4">
    <name type="scientific">Elysia chlorotica</name>
    <name type="common">Eastern emerald elysia</name>
    <name type="synonym">Sea slug</name>
    <dbReference type="NCBI Taxonomy" id="188477"/>
    <lineage>
        <taxon>Eukaryota</taxon>
        <taxon>Metazoa</taxon>
        <taxon>Spiralia</taxon>
        <taxon>Lophotrochozoa</taxon>
        <taxon>Mollusca</taxon>
        <taxon>Gastropoda</taxon>
        <taxon>Heterobranchia</taxon>
        <taxon>Euthyneura</taxon>
        <taxon>Panpulmonata</taxon>
        <taxon>Sacoglossa</taxon>
        <taxon>Placobranchoidea</taxon>
        <taxon>Plakobranchidae</taxon>
        <taxon>Elysia</taxon>
    </lineage>
</organism>
<dbReference type="InterPro" id="IPR036397">
    <property type="entry name" value="RNaseH_sf"/>
</dbReference>
<dbReference type="STRING" id="188477.A0A433TJD9"/>
<dbReference type="CDD" id="cd09274">
    <property type="entry name" value="RNase_HI_RT_Ty3"/>
    <property type="match status" value="1"/>
</dbReference>
<reference evidence="3 4" key="1">
    <citation type="submission" date="2019-01" db="EMBL/GenBank/DDBJ databases">
        <title>A draft genome assembly of the solar-powered sea slug Elysia chlorotica.</title>
        <authorList>
            <person name="Cai H."/>
            <person name="Li Q."/>
            <person name="Fang X."/>
            <person name="Li J."/>
            <person name="Curtis N.E."/>
            <person name="Altenburger A."/>
            <person name="Shibata T."/>
            <person name="Feng M."/>
            <person name="Maeda T."/>
            <person name="Schwartz J.A."/>
            <person name="Shigenobu S."/>
            <person name="Lundholm N."/>
            <person name="Nishiyama T."/>
            <person name="Yang H."/>
            <person name="Hasebe M."/>
            <person name="Li S."/>
            <person name="Pierce S.K."/>
            <person name="Wang J."/>
        </authorList>
    </citation>
    <scope>NUCLEOTIDE SEQUENCE [LARGE SCALE GENOMIC DNA]</scope>
    <source>
        <strain evidence="3">EC2010</strain>
        <tissue evidence="3">Whole organism of an adult</tissue>
    </source>
</reference>
<dbReference type="Pfam" id="PF17919">
    <property type="entry name" value="RT_RNaseH_2"/>
    <property type="match status" value="1"/>
</dbReference>
<proteinExistence type="predicted"/>
<evidence type="ECO:0000313" key="4">
    <source>
        <dbReference type="Proteomes" id="UP000271974"/>
    </source>
</evidence>
<accession>A0A433TJD9</accession>
<dbReference type="Gene3D" id="3.30.420.10">
    <property type="entry name" value="Ribonuclease H-like superfamily/Ribonuclease H"/>
    <property type="match status" value="1"/>
</dbReference>
<dbReference type="AlphaFoldDB" id="A0A433TJD9"/>
<gene>
    <name evidence="3" type="ORF">EGW08_010562</name>
</gene>
<dbReference type="Gene3D" id="3.10.20.370">
    <property type="match status" value="1"/>
</dbReference>
<dbReference type="FunFam" id="3.10.20.370:FF:000001">
    <property type="entry name" value="Retrovirus-related Pol polyprotein from transposon 17.6-like protein"/>
    <property type="match status" value="1"/>
</dbReference>
<evidence type="ECO:0000256" key="1">
    <source>
        <dbReference type="SAM" id="MobiDB-lite"/>
    </source>
</evidence>
<dbReference type="OrthoDB" id="6117674at2759"/>
<dbReference type="InterPro" id="IPR043502">
    <property type="entry name" value="DNA/RNA_pol_sf"/>
</dbReference>
<name>A0A433TJD9_ELYCH</name>
<sequence length="385" mass="43654">MLSHPMTEAEISISSDASDKVVGAVPEQYVNGSWQPLAFFSKQLRPSETKYSTFDRELLGLYLAIRHFRFYLEGRHFASTSHWHFRFYLEGRHFASYTDHKPLVGAMSKLSDPWSARQQRQLFYISEFSTDIRHISGKTNVVADCLSRTITDAEKLGTNIHHTCAYHPQSKNGLVERFHRSLKAALKARLQGANWVDELPWVLLGLRTVPKEDLETSSAELVYGEPLTVPGEFFHKDAHQSPVPNINFQTILQKIAPPPVLHHGYLPPNLSPTLKDSHFVFIRRDCHRGPLQRPYDGPFRVITPGDKTFLVMVGGREELISVDRLKPAHVDLANPVPVALPPRRGRPPQVTLMQQTTTSPPTPVEFEPQSTRYSDTGIRGPYDHP</sequence>